<dbReference type="PANTHER" id="PTHR12746:SF2">
    <property type="entry name" value="60S RIBOSOMAL EXPORT PROTEIN NMD3"/>
    <property type="match status" value="1"/>
</dbReference>
<evidence type="ECO:0000256" key="3">
    <source>
        <dbReference type="ARBA" id="ARBA00022448"/>
    </source>
</evidence>
<evidence type="ECO:0000259" key="8">
    <source>
        <dbReference type="Pfam" id="PF04981"/>
    </source>
</evidence>
<keyword evidence="12" id="KW-1185">Reference proteome</keyword>
<proteinExistence type="inferred from homology"/>
<comment type="similarity">
    <text evidence="1 7">Belongs to the NMD3 family.</text>
</comment>
<keyword evidence="3 7" id="KW-0813">Transport</keyword>
<comment type="function">
    <text evidence="7">Acts as an adapter for the XPO1/CRM1-mediated export of the 60S ribosomal subunit.</text>
</comment>
<evidence type="ECO:0000259" key="9">
    <source>
        <dbReference type="Pfam" id="PF21192"/>
    </source>
</evidence>
<dbReference type="GO" id="GO:0005737">
    <property type="term" value="C:cytoplasm"/>
    <property type="evidence" value="ECO:0007669"/>
    <property type="project" value="UniProtKB-SubCell"/>
</dbReference>
<dbReference type="EMBL" id="WTPW01000321">
    <property type="protein sequence ID" value="KAF0523832.1"/>
    <property type="molecule type" value="Genomic_DNA"/>
</dbReference>
<gene>
    <name evidence="11" type="ORF">F8M41_015368</name>
</gene>
<evidence type="ECO:0000256" key="6">
    <source>
        <dbReference type="ARBA" id="ARBA00023242"/>
    </source>
</evidence>
<sequence>MQFDPVVVEHLILCCQCGTAIAPNPSNMCINCIRNEVDITDGIPKQATLQFCRNCERYLQPPNIWIRAELESRELLSLCLKKLKGLNKVKLIDAGFIWTEPHSRRIKVKLTVQKEVFISTLIQQITEVEFVVNYQQCGDCTRLMAKNTWQAMVQVRQKVNHKRTFLFLEQLILKHHAHKDTINIKEVKDGLDFFYAHRSHAVKMVEFLNAVVPIKTKSSERLISADIHNNTSNSKFSYSVEIVPICKDDLVCLPLKVARSLGNISPLVLCYRVGNSIHIMDPNTLAVSEISTSVYWRQPFNSLATTKNLVEYYVLDVEPLGPTRGKYILADILVARSSDFGKNDITFYARSHLGGILSPGDNVMGYDLSSSNFNDFTYDSLNQNYLPDVVLVKKSYPQKRRKNRRNWKLKSLAKEEEKLDLEKMDQDYELFLRDLEEDSELRQNVNLYKANNNNAMDIDTTVEENNDEDDFPEVKLEELLDELTLDDDFNP</sequence>
<evidence type="ECO:0000313" key="12">
    <source>
        <dbReference type="Proteomes" id="UP000439903"/>
    </source>
</evidence>
<dbReference type="OrthoDB" id="203821at2759"/>
<name>A0A8H4ENC9_GIGMA</name>
<dbReference type="GO" id="GO:0015031">
    <property type="term" value="P:protein transport"/>
    <property type="evidence" value="ECO:0007669"/>
    <property type="project" value="UniProtKB-KW"/>
</dbReference>
<keyword evidence="4 7" id="KW-0963">Cytoplasm</keyword>
<organism evidence="11 12">
    <name type="scientific">Gigaspora margarita</name>
    <dbReference type="NCBI Taxonomy" id="4874"/>
    <lineage>
        <taxon>Eukaryota</taxon>
        <taxon>Fungi</taxon>
        <taxon>Fungi incertae sedis</taxon>
        <taxon>Mucoromycota</taxon>
        <taxon>Glomeromycotina</taxon>
        <taxon>Glomeromycetes</taxon>
        <taxon>Diversisporales</taxon>
        <taxon>Gigasporaceae</taxon>
        <taxon>Gigaspora</taxon>
    </lineage>
</organism>
<accession>A0A8H4ENC9</accession>
<dbReference type="GO" id="GO:0005634">
    <property type="term" value="C:nucleus"/>
    <property type="evidence" value="ECO:0007669"/>
    <property type="project" value="UniProtKB-SubCell"/>
</dbReference>
<protein>
    <recommendedName>
        <fullName evidence="2 7">60S ribosomal export protein NMD3</fullName>
    </recommendedName>
</protein>
<dbReference type="Proteomes" id="UP000439903">
    <property type="component" value="Unassembled WGS sequence"/>
</dbReference>
<evidence type="ECO:0000256" key="1">
    <source>
        <dbReference type="ARBA" id="ARBA00009794"/>
    </source>
</evidence>
<evidence type="ECO:0000259" key="10">
    <source>
        <dbReference type="Pfam" id="PF21193"/>
    </source>
</evidence>
<dbReference type="AlphaFoldDB" id="A0A8H4ENC9"/>
<evidence type="ECO:0000256" key="2">
    <source>
        <dbReference type="ARBA" id="ARBA00017035"/>
    </source>
</evidence>
<dbReference type="InterPro" id="IPR039768">
    <property type="entry name" value="Nmd3"/>
</dbReference>
<reference evidence="11 12" key="1">
    <citation type="journal article" date="2019" name="Environ. Microbiol.">
        <title>At the nexus of three kingdoms: the genome of the mycorrhizal fungus Gigaspora margarita provides insights into plant, endobacterial and fungal interactions.</title>
        <authorList>
            <person name="Venice F."/>
            <person name="Ghignone S."/>
            <person name="Salvioli di Fossalunga A."/>
            <person name="Amselem J."/>
            <person name="Novero M."/>
            <person name="Xianan X."/>
            <person name="Sedzielewska Toro K."/>
            <person name="Morin E."/>
            <person name="Lipzen A."/>
            <person name="Grigoriev I.V."/>
            <person name="Henrissat B."/>
            <person name="Martin F.M."/>
            <person name="Bonfante P."/>
        </authorList>
    </citation>
    <scope>NUCLEOTIDE SEQUENCE [LARGE SCALE GENOMIC DNA]</scope>
    <source>
        <strain evidence="11 12">BEG34</strain>
    </source>
</reference>
<comment type="caution">
    <text evidence="11">The sequence shown here is derived from an EMBL/GenBank/DDBJ whole genome shotgun (WGS) entry which is preliminary data.</text>
</comment>
<dbReference type="Pfam" id="PF21192">
    <property type="entry name" value="OB_NMD3"/>
    <property type="match status" value="1"/>
</dbReference>
<dbReference type="Pfam" id="PF04981">
    <property type="entry name" value="NMD3"/>
    <property type="match status" value="1"/>
</dbReference>
<feature type="domain" description="60S ribosomal export protein NMD3 SH3" evidence="10">
    <location>
        <begin position="245"/>
        <end position="293"/>
    </location>
</feature>
<dbReference type="GO" id="GO:0000055">
    <property type="term" value="P:ribosomal large subunit export from nucleus"/>
    <property type="evidence" value="ECO:0007669"/>
    <property type="project" value="TreeGrafter"/>
</dbReference>
<dbReference type="InterPro" id="IPR048899">
    <property type="entry name" value="NMD_SH3"/>
</dbReference>
<comment type="subcellular location">
    <subcellularLocation>
        <location evidence="7">Cytoplasm</location>
    </subcellularLocation>
    <subcellularLocation>
        <location evidence="7">Nucleus</location>
    </subcellularLocation>
</comment>
<keyword evidence="6 7" id="KW-0539">Nucleus</keyword>
<dbReference type="PANTHER" id="PTHR12746">
    <property type="entry name" value="NONSENSE-MEDIATED MRNA DECAY PROTEIN 3"/>
    <property type="match status" value="1"/>
</dbReference>
<dbReference type="Pfam" id="PF21193">
    <property type="entry name" value="NMD_SH3"/>
    <property type="match status" value="1"/>
</dbReference>
<dbReference type="InterPro" id="IPR007064">
    <property type="entry name" value="Nmd3_N"/>
</dbReference>
<evidence type="ECO:0000256" key="5">
    <source>
        <dbReference type="ARBA" id="ARBA00022927"/>
    </source>
</evidence>
<evidence type="ECO:0000256" key="4">
    <source>
        <dbReference type="ARBA" id="ARBA00022490"/>
    </source>
</evidence>
<evidence type="ECO:0000256" key="7">
    <source>
        <dbReference type="RuleBase" id="RU364108"/>
    </source>
</evidence>
<feature type="domain" description="60S ribosomal export protein NMD3 OB-fold" evidence="9">
    <location>
        <begin position="309"/>
        <end position="394"/>
    </location>
</feature>
<feature type="domain" description="Nmd3 N-terminal" evidence="8">
    <location>
        <begin position="14"/>
        <end position="242"/>
    </location>
</feature>
<keyword evidence="5 7" id="KW-0653">Protein transport</keyword>
<dbReference type="GO" id="GO:0043023">
    <property type="term" value="F:ribosomal large subunit binding"/>
    <property type="evidence" value="ECO:0007669"/>
    <property type="project" value="InterPro"/>
</dbReference>
<evidence type="ECO:0000313" key="11">
    <source>
        <dbReference type="EMBL" id="KAF0523832.1"/>
    </source>
</evidence>
<dbReference type="InterPro" id="IPR048898">
    <property type="entry name" value="OB_NMD3"/>
</dbReference>